<evidence type="ECO:0000256" key="5">
    <source>
        <dbReference type="ARBA" id="ARBA00023157"/>
    </source>
</evidence>
<comment type="caution">
    <text evidence="7">The sequence shown here is derived from an EMBL/GenBank/DDBJ whole genome shotgun (WGS) entry which is preliminary data.</text>
</comment>
<dbReference type="CDD" id="cd23507">
    <property type="entry name" value="hydrophobin_I"/>
    <property type="match status" value="1"/>
</dbReference>
<evidence type="ECO:0000256" key="4">
    <source>
        <dbReference type="ARBA" id="ARBA00022525"/>
    </source>
</evidence>
<feature type="signal peptide" evidence="6">
    <location>
        <begin position="1"/>
        <end position="16"/>
    </location>
</feature>
<organism evidence="7">
    <name type="scientific">Psilocybe cubensis</name>
    <name type="common">Psychedelic mushroom</name>
    <name type="synonym">Stropharia cubensis</name>
    <dbReference type="NCBI Taxonomy" id="181762"/>
    <lineage>
        <taxon>Eukaryota</taxon>
        <taxon>Fungi</taxon>
        <taxon>Dikarya</taxon>
        <taxon>Basidiomycota</taxon>
        <taxon>Agaricomycotina</taxon>
        <taxon>Agaricomycetes</taxon>
        <taxon>Agaricomycetidae</taxon>
        <taxon>Agaricales</taxon>
        <taxon>Agaricineae</taxon>
        <taxon>Strophariaceae</taxon>
        <taxon>Psilocybe</taxon>
    </lineage>
</organism>
<dbReference type="GO" id="GO:0009277">
    <property type="term" value="C:fungal-type cell wall"/>
    <property type="evidence" value="ECO:0007669"/>
    <property type="project" value="InterPro"/>
</dbReference>
<keyword evidence="3 6" id="KW-0134">Cell wall</keyword>
<gene>
    <name evidence="7" type="ORF">JR316_006822</name>
</gene>
<comment type="similarity">
    <text evidence="2 6">Belongs to the fungal hydrophobin family.</text>
</comment>
<dbReference type="AlphaFoldDB" id="A0A8H8CJ00"/>
<keyword evidence="6" id="KW-0732">Signal</keyword>
<name>A0A8H8CJ00_PSICU</name>
<sequence length="112" mass="11362">MRAAITFLALPLLAAANVLPRGGGGGGYQCNTGSLKCCDHVGDVKTLSQEYPSLVSLLTATIPIDAIVGVDCSPLSAVSITSNSCSAQPACCTDNKVNGLVNVQCVPVNLNL</sequence>
<evidence type="ECO:0000256" key="2">
    <source>
        <dbReference type="ARBA" id="ARBA00010446"/>
    </source>
</evidence>
<proteinExistence type="inferred from homology"/>
<evidence type="ECO:0000313" key="7">
    <source>
        <dbReference type="EMBL" id="KAG5168227.1"/>
    </source>
</evidence>
<evidence type="ECO:0000256" key="6">
    <source>
        <dbReference type="RuleBase" id="RU365009"/>
    </source>
</evidence>
<dbReference type="GO" id="GO:0005199">
    <property type="term" value="F:structural constituent of cell wall"/>
    <property type="evidence" value="ECO:0007669"/>
    <property type="project" value="InterPro"/>
</dbReference>
<evidence type="ECO:0000256" key="3">
    <source>
        <dbReference type="ARBA" id="ARBA00022512"/>
    </source>
</evidence>
<keyword evidence="5 6" id="KW-1015">Disulfide bond</keyword>
<keyword evidence="4 6" id="KW-0964">Secreted</keyword>
<feature type="chain" id="PRO_5034569459" description="Hydrophobin" evidence="6">
    <location>
        <begin position="17"/>
        <end position="112"/>
    </location>
</feature>
<accession>A0A8H8CJ00</accession>
<dbReference type="EMBL" id="JAFIQS010000006">
    <property type="protein sequence ID" value="KAG5168227.1"/>
    <property type="molecule type" value="Genomic_DNA"/>
</dbReference>
<comment type="subcellular location">
    <subcellularLocation>
        <location evidence="1 6">Secreted</location>
        <location evidence="1 6">Cell wall</location>
    </subcellularLocation>
</comment>
<dbReference type="SMART" id="SM00075">
    <property type="entry name" value="HYDRO"/>
    <property type="match status" value="1"/>
</dbReference>
<dbReference type="OrthoDB" id="4225815at2759"/>
<evidence type="ECO:0000256" key="1">
    <source>
        <dbReference type="ARBA" id="ARBA00004191"/>
    </source>
</evidence>
<dbReference type="Pfam" id="PF01185">
    <property type="entry name" value="Hydrophobin"/>
    <property type="match status" value="1"/>
</dbReference>
<protein>
    <recommendedName>
        <fullName evidence="6">Hydrophobin</fullName>
    </recommendedName>
</protein>
<reference evidence="7" key="1">
    <citation type="submission" date="2021-02" db="EMBL/GenBank/DDBJ databases">
        <title>Psilocybe cubensis genome.</title>
        <authorList>
            <person name="Mckernan K.J."/>
            <person name="Crawford S."/>
            <person name="Trippe A."/>
            <person name="Kane L.T."/>
            <person name="Mclaughlin S."/>
        </authorList>
    </citation>
    <scope>NUCLEOTIDE SEQUENCE [LARGE SCALE GENOMIC DNA]</scope>
    <source>
        <strain evidence="7">MGC-MH-2018</strain>
    </source>
</reference>
<dbReference type="InterPro" id="IPR001338">
    <property type="entry name" value="Class_I_Hydrophobin"/>
</dbReference>